<name>A0ABP8QAB5_9GAMM</name>
<protein>
    <submittedName>
        <fullName evidence="2">Inovirus Gp2 family protein</fullName>
    </submittedName>
</protein>
<dbReference type="InterPro" id="IPR057271">
    <property type="entry name" value="YagK_YfjJ_C"/>
</dbReference>
<evidence type="ECO:0000313" key="2">
    <source>
        <dbReference type="EMBL" id="GAA4498768.1"/>
    </source>
</evidence>
<dbReference type="Proteomes" id="UP001501321">
    <property type="component" value="Unassembled WGS sequence"/>
</dbReference>
<accession>A0ABP8QAB5</accession>
<evidence type="ECO:0000259" key="1">
    <source>
        <dbReference type="Pfam" id="PF11726"/>
    </source>
</evidence>
<sequence length="221" mass="25378">MYVYPGLTEKEVQGVIHNAPCDYGAIESNYLLKIDHVLGNALSQFPRVMAIRVDLRFVKNDCVDMPPCFQDSDGLVVKRFIESLNSQLCALENRRRNQGGRVYPNKVRYVWVREQNDSVNQHYHFVLFFNKDAYCRLGDVNHENSLANKINKAWLSAIRLPCWASSGLVHFSKNGCYWITRDDAQLRSPDYAAFIKRVVYLAKVDTKVWGEGHRCIGSSRG</sequence>
<evidence type="ECO:0000313" key="3">
    <source>
        <dbReference type="Proteomes" id="UP001501321"/>
    </source>
</evidence>
<organism evidence="2 3">
    <name type="scientific">Pseudaeromonas paramecii</name>
    <dbReference type="NCBI Taxonomy" id="2138166"/>
    <lineage>
        <taxon>Bacteria</taxon>
        <taxon>Pseudomonadati</taxon>
        <taxon>Pseudomonadota</taxon>
        <taxon>Gammaproteobacteria</taxon>
        <taxon>Aeromonadales</taxon>
        <taxon>Aeromonadaceae</taxon>
        <taxon>Pseudaeromonas</taxon>
    </lineage>
</organism>
<gene>
    <name evidence="2" type="ORF">GCM10023095_17810</name>
</gene>
<reference evidence="3" key="1">
    <citation type="journal article" date="2019" name="Int. J. Syst. Evol. Microbiol.">
        <title>The Global Catalogue of Microorganisms (GCM) 10K type strain sequencing project: providing services to taxonomists for standard genome sequencing and annotation.</title>
        <authorList>
            <consortium name="The Broad Institute Genomics Platform"/>
            <consortium name="The Broad Institute Genome Sequencing Center for Infectious Disease"/>
            <person name="Wu L."/>
            <person name="Ma J."/>
        </authorList>
    </citation>
    <scope>NUCLEOTIDE SEQUENCE [LARGE SCALE GENOMIC DNA]</scope>
    <source>
        <strain evidence="3">JCM 32226</strain>
    </source>
</reference>
<dbReference type="Pfam" id="PF11726">
    <property type="entry name" value="YagK_YfjJ_C"/>
    <property type="match status" value="1"/>
</dbReference>
<proteinExistence type="predicted"/>
<dbReference type="RefSeq" id="WP_345012177.1">
    <property type="nucleotide sequence ID" value="NZ_BAABFC010000012.1"/>
</dbReference>
<dbReference type="EMBL" id="BAABFC010000012">
    <property type="protein sequence ID" value="GAA4498768.1"/>
    <property type="molecule type" value="Genomic_DNA"/>
</dbReference>
<feature type="domain" description="YagK/YfjJ C-terminal" evidence="1">
    <location>
        <begin position="42"/>
        <end position="219"/>
    </location>
</feature>
<comment type="caution">
    <text evidence="2">The sequence shown here is derived from an EMBL/GenBank/DDBJ whole genome shotgun (WGS) entry which is preliminary data.</text>
</comment>
<keyword evidence="3" id="KW-1185">Reference proteome</keyword>